<reference evidence="3" key="1">
    <citation type="journal article" date="2019" name="Int. J. Syst. Evol. Microbiol.">
        <title>The Global Catalogue of Microorganisms (GCM) 10K type strain sequencing project: providing services to taxonomists for standard genome sequencing and annotation.</title>
        <authorList>
            <consortium name="The Broad Institute Genomics Platform"/>
            <consortium name="The Broad Institute Genome Sequencing Center for Infectious Disease"/>
            <person name="Wu L."/>
            <person name="Ma J."/>
        </authorList>
    </citation>
    <scope>NUCLEOTIDE SEQUENCE [LARGE SCALE GENOMIC DNA]</scope>
    <source>
        <strain evidence="3">IBRC-M 10987</strain>
    </source>
</reference>
<evidence type="ECO:0000313" key="2">
    <source>
        <dbReference type="EMBL" id="MFC4102925.1"/>
    </source>
</evidence>
<dbReference type="EMBL" id="JBHSAM010000034">
    <property type="protein sequence ID" value="MFC4102925.1"/>
    <property type="molecule type" value="Genomic_DNA"/>
</dbReference>
<keyword evidence="3" id="KW-1185">Reference proteome</keyword>
<comment type="caution">
    <text evidence="2">The sequence shown here is derived from an EMBL/GenBank/DDBJ whole genome shotgun (WGS) entry which is preliminary data.</text>
</comment>
<dbReference type="Proteomes" id="UP001595715">
    <property type="component" value="Unassembled WGS sequence"/>
</dbReference>
<proteinExistence type="predicted"/>
<evidence type="ECO:0000313" key="3">
    <source>
        <dbReference type="Proteomes" id="UP001595715"/>
    </source>
</evidence>
<sequence>MKIKELKVGSAYDNGSKGKWNSQRTIDKIEGDDVFYTTTGGRDLGKKGKMKKVSFARWAVREVKM</sequence>
<evidence type="ECO:0000256" key="1">
    <source>
        <dbReference type="SAM" id="MobiDB-lite"/>
    </source>
</evidence>
<dbReference type="RefSeq" id="WP_377721527.1">
    <property type="nucleotide sequence ID" value="NZ_JBHSAM010000034.1"/>
</dbReference>
<organism evidence="2 3">
    <name type="scientific">Paenibacillus xanthanilyticus</name>
    <dbReference type="NCBI Taxonomy" id="1783531"/>
    <lineage>
        <taxon>Bacteria</taxon>
        <taxon>Bacillati</taxon>
        <taxon>Bacillota</taxon>
        <taxon>Bacilli</taxon>
        <taxon>Bacillales</taxon>
        <taxon>Paenibacillaceae</taxon>
        <taxon>Paenibacillus</taxon>
    </lineage>
</organism>
<protein>
    <submittedName>
        <fullName evidence="2">Uncharacterized protein</fullName>
    </submittedName>
</protein>
<feature type="region of interest" description="Disordered" evidence="1">
    <location>
        <begin position="1"/>
        <end position="20"/>
    </location>
</feature>
<accession>A0ABV8KA67</accession>
<gene>
    <name evidence="2" type="ORF">ACFOZ8_25205</name>
</gene>
<name>A0ABV8KA67_9BACL</name>